<protein>
    <submittedName>
        <fullName evidence="11">Mitochondrial carrier protein, putative</fullName>
    </submittedName>
</protein>
<dbReference type="Pfam" id="PF00153">
    <property type="entry name" value="Mito_carr"/>
    <property type="match status" value="3"/>
</dbReference>
<accession>A0A7G2CBL5</accession>
<keyword evidence="7 8" id="KW-0472">Membrane</keyword>
<dbReference type="OrthoDB" id="270584at2759"/>
<dbReference type="AlphaFoldDB" id="A0A7G2CBL5"/>
<dbReference type="VEuPathDB" id="TriTrypDB:ADEAN_000378900"/>
<comment type="subcellular location">
    <subcellularLocation>
        <location evidence="1">Membrane</location>
        <topology evidence="1">Multi-pass membrane protein</topology>
    </subcellularLocation>
</comment>
<gene>
    <name evidence="11" type="ORF">ADEAN_000378900</name>
</gene>
<feature type="transmembrane region" description="Helical" evidence="10">
    <location>
        <begin position="127"/>
        <end position="147"/>
    </location>
</feature>
<dbReference type="SUPFAM" id="SSF103506">
    <property type="entry name" value="Mitochondrial carrier"/>
    <property type="match status" value="1"/>
</dbReference>
<dbReference type="Gene3D" id="1.50.40.10">
    <property type="entry name" value="Mitochondrial carrier domain"/>
    <property type="match status" value="1"/>
</dbReference>
<dbReference type="EMBL" id="LR877150">
    <property type="protein sequence ID" value="CAD2216327.1"/>
    <property type="molecule type" value="Genomic_DNA"/>
</dbReference>
<dbReference type="InterPro" id="IPR023395">
    <property type="entry name" value="MCP_dom_sf"/>
</dbReference>
<organism evidence="11 12">
    <name type="scientific">Angomonas deanei</name>
    <dbReference type="NCBI Taxonomy" id="59799"/>
    <lineage>
        <taxon>Eukaryota</taxon>
        <taxon>Discoba</taxon>
        <taxon>Euglenozoa</taxon>
        <taxon>Kinetoplastea</taxon>
        <taxon>Metakinetoplastina</taxon>
        <taxon>Trypanosomatida</taxon>
        <taxon>Trypanosomatidae</taxon>
        <taxon>Strigomonadinae</taxon>
        <taxon>Angomonas</taxon>
    </lineage>
</organism>
<dbReference type="PANTHER" id="PTHR45683">
    <property type="entry name" value="MITOCHONDRIAL NICOTINAMIDE ADENINE DINUCLEOTIDE TRANSPORTER 1-RELATED-RELATED"/>
    <property type="match status" value="1"/>
</dbReference>
<reference evidence="11 12" key="1">
    <citation type="submission" date="2020-08" db="EMBL/GenBank/DDBJ databases">
        <authorList>
            <person name="Newling K."/>
            <person name="Davey J."/>
            <person name="Forrester S."/>
        </authorList>
    </citation>
    <scope>NUCLEOTIDE SEQUENCE [LARGE SCALE GENOMIC DNA]</scope>
    <source>
        <strain evidence="12">Crithidia deanei Carvalho (ATCC PRA-265)</strain>
    </source>
</reference>
<feature type="repeat" description="Solcar" evidence="8">
    <location>
        <begin position="121"/>
        <end position="208"/>
    </location>
</feature>
<evidence type="ECO:0000256" key="4">
    <source>
        <dbReference type="ARBA" id="ARBA00022692"/>
    </source>
</evidence>
<feature type="transmembrane region" description="Helical" evidence="10">
    <location>
        <begin position="88"/>
        <end position="107"/>
    </location>
</feature>
<dbReference type="InterPro" id="IPR018108">
    <property type="entry name" value="MCP_transmembrane"/>
</dbReference>
<dbReference type="PROSITE" id="PS50920">
    <property type="entry name" value="SOLCAR"/>
    <property type="match status" value="3"/>
</dbReference>
<proteinExistence type="inferred from homology"/>
<keyword evidence="3 9" id="KW-0813">Transport</keyword>
<keyword evidence="4 8" id="KW-0812">Transmembrane</keyword>
<evidence type="ECO:0000313" key="11">
    <source>
        <dbReference type="EMBL" id="CAD2216327.1"/>
    </source>
</evidence>
<keyword evidence="12" id="KW-1185">Reference proteome</keyword>
<evidence type="ECO:0000313" key="12">
    <source>
        <dbReference type="Proteomes" id="UP000515908"/>
    </source>
</evidence>
<evidence type="ECO:0000256" key="9">
    <source>
        <dbReference type="RuleBase" id="RU000488"/>
    </source>
</evidence>
<evidence type="ECO:0000256" key="1">
    <source>
        <dbReference type="ARBA" id="ARBA00004141"/>
    </source>
</evidence>
<evidence type="ECO:0000256" key="3">
    <source>
        <dbReference type="ARBA" id="ARBA00022448"/>
    </source>
</evidence>
<feature type="repeat" description="Solcar" evidence="8">
    <location>
        <begin position="223"/>
        <end position="312"/>
    </location>
</feature>
<keyword evidence="6 10" id="KW-1133">Transmembrane helix</keyword>
<dbReference type="PRINTS" id="PR00926">
    <property type="entry name" value="MITOCARRIER"/>
</dbReference>
<keyword evidence="5" id="KW-0677">Repeat</keyword>
<evidence type="ECO:0000256" key="10">
    <source>
        <dbReference type="SAM" id="Phobius"/>
    </source>
</evidence>
<feature type="repeat" description="Solcar" evidence="8">
    <location>
        <begin position="24"/>
        <end position="117"/>
    </location>
</feature>
<dbReference type="Proteomes" id="UP000515908">
    <property type="component" value="Chromosome 06"/>
</dbReference>
<name>A0A7G2CBL5_9TRYP</name>
<evidence type="ECO:0000256" key="8">
    <source>
        <dbReference type="PROSITE-ProRule" id="PRU00282"/>
    </source>
</evidence>
<comment type="similarity">
    <text evidence="2 9">Belongs to the mitochondrial carrier (TC 2.A.29) family.</text>
</comment>
<evidence type="ECO:0000256" key="6">
    <source>
        <dbReference type="ARBA" id="ARBA00022989"/>
    </source>
</evidence>
<dbReference type="InterPro" id="IPR002067">
    <property type="entry name" value="MCP"/>
</dbReference>
<evidence type="ECO:0000256" key="2">
    <source>
        <dbReference type="ARBA" id="ARBA00006375"/>
    </source>
</evidence>
<evidence type="ECO:0000256" key="7">
    <source>
        <dbReference type="ARBA" id="ARBA00023136"/>
    </source>
</evidence>
<dbReference type="GO" id="GO:0016020">
    <property type="term" value="C:membrane"/>
    <property type="evidence" value="ECO:0007669"/>
    <property type="project" value="UniProtKB-SubCell"/>
</dbReference>
<dbReference type="InterPro" id="IPR044712">
    <property type="entry name" value="SLC25A32-like"/>
</dbReference>
<evidence type="ECO:0000256" key="5">
    <source>
        <dbReference type="ARBA" id="ARBA00022737"/>
    </source>
</evidence>
<sequence length="318" mass="35656">MSNKCDPPEAEKESKSLSVIGKHSPAVIHTVSSQLASGLSTFAFYPFDFLRTRYMSQDGTVVRQHNGKTYNSILSSLHLVYKQEGLRTMYRGCVTAVVGATVAWGVYMYVYRVVCNTLEATSYTSRSLVSMGASVLSCLISSPIFLIKSRMQLEETTTGCKYRSFYSGFQEVVRSSGYRGLWKGVTLQFLLIIPNALGIPTYDFLKSKILRYRVAQGDTLADMTIMEVCLCSTLTKVLLLTLSHPLVLIRTRIQDQRALKGSIRYSSVGQSFLSILKHQGVLGMYRGFSMSLLYSLPRALFYYTCYEKTLTVLSARFT</sequence>
<dbReference type="GO" id="GO:0015215">
    <property type="term" value="F:nucleotide transmembrane transporter activity"/>
    <property type="evidence" value="ECO:0007669"/>
    <property type="project" value="UniProtKB-ARBA"/>
</dbReference>